<reference evidence="2" key="1">
    <citation type="journal article" date="2022" name="bioRxiv">
        <title>Sequencing and chromosome-scale assembly of the giantPleurodeles waltlgenome.</title>
        <authorList>
            <person name="Brown T."/>
            <person name="Elewa A."/>
            <person name="Iarovenko S."/>
            <person name="Subramanian E."/>
            <person name="Araus A.J."/>
            <person name="Petzold A."/>
            <person name="Susuki M."/>
            <person name="Suzuki K.-i.T."/>
            <person name="Hayashi T."/>
            <person name="Toyoda A."/>
            <person name="Oliveira C."/>
            <person name="Osipova E."/>
            <person name="Leigh N.D."/>
            <person name="Simon A."/>
            <person name="Yun M.H."/>
        </authorList>
    </citation>
    <scope>NUCLEOTIDE SEQUENCE</scope>
    <source>
        <strain evidence="2">20211129_DDA</strain>
        <tissue evidence="2">Liver</tissue>
    </source>
</reference>
<proteinExistence type="predicted"/>
<dbReference type="Proteomes" id="UP001066276">
    <property type="component" value="Chromosome 6"/>
</dbReference>
<protein>
    <submittedName>
        <fullName evidence="2">Uncharacterized protein</fullName>
    </submittedName>
</protein>
<feature type="transmembrane region" description="Helical" evidence="1">
    <location>
        <begin position="45"/>
        <end position="67"/>
    </location>
</feature>
<keyword evidence="1" id="KW-0812">Transmembrane</keyword>
<evidence type="ECO:0000313" key="3">
    <source>
        <dbReference type="Proteomes" id="UP001066276"/>
    </source>
</evidence>
<name>A0AAV7QXP3_PLEWA</name>
<accession>A0AAV7QXP3</accession>
<feature type="non-terminal residue" evidence="2">
    <location>
        <position position="82"/>
    </location>
</feature>
<comment type="caution">
    <text evidence="2">The sequence shown here is derived from an EMBL/GenBank/DDBJ whole genome shotgun (WGS) entry which is preliminary data.</text>
</comment>
<sequence length="82" mass="9034">PSQTDAPCQREYCVVLHFLNLMYIVMPGVSTLFPSPSALQPCLPHQAQALGICWQCLSLLLELLPFFDAAQAGSKRTDDGRN</sequence>
<dbReference type="AlphaFoldDB" id="A0AAV7QXP3"/>
<keyword evidence="3" id="KW-1185">Reference proteome</keyword>
<feature type="non-terminal residue" evidence="2">
    <location>
        <position position="1"/>
    </location>
</feature>
<evidence type="ECO:0000256" key="1">
    <source>
        <dbReference type="SAM" id="Phobius"/>
    </source>
</evidence>
<keyword evidence="1" id="KW-1133">Transmembrane helix</keyword>
<keyword evidence="1" id="KW-0472">Membrane</keyword>
<gene>
    <name evidence="2" type="ORF">NDU88_011579</name>
</gene>
<organism evidence="2 3">
    <name type="scientific">Pleurodeles waltl</name>
    <name type="common">Iberian ribbed newt</name>
    <dbReference type="NCBI Taxonomy" id="8319"/>
    <lineage>
        <taxon>Eukaryota</taxon>
        <taxon>Metazoa</taxon>
        <taxon>Chordata</taxon>
        <taxon>Craniata</taxon>
        <taxon>Vertebrata</taxon>
        <taxon>Euteleostomi</taxon>
        <taxon>Amphibia</taxon>
        <taxon>Batrachia</taxon>
        <taxon>Caudata</taxon>
        <taxon>Salamandroidea</taxon>
        <taxon>Salamandridae</taxon>
        <taxon>Pleurodelinae</taxon>
        <taxon>Pleurodeles</taxon>
    </lineage>
</organism>
<feature type="transmembrane region" description="Helical" evidence="1">
    <location>
        <begin position="12"/>
        <end position="33"/>
    </location>
</feature>
<evidence type="ECO:0000313" key="2">
    <source>
        <dbReference type="EMBL" id="KAJ1145289.1"/>
    </source>
</evidence>
<dbReference type="EMBL" id="JANPWB010000010">
    <property type="protein sequence ID" value="KAJ1145289.1"/>
    <property type="molecule type" value="Genomic_DNA"/>
</dbReference>